<evidence type="ECO:0008006" key="3">
    <source>
        <dbReference type="Google" id="ProtNLM"/>
    </source>
</evidence>
<reference evidence="1 2" key="1">
    <citation type="submission" date="2023-02" db="EMBL/GenBank/DDBJ databases">
        <title>LHISI_Scaffold_Assembly.</title>
        <authorList>
            <person name="Stuart O.P."/>
            <person name="Cleave R."/>
            <person name="Magrath M.J.L."/>
            <person name="Mikheyev A.S."/>
        </authorList>
    </citation>
    <scope>NUCLEOTIDE SEQUENCE [LARGE SCALE GENOMIC DNA]</scope>
    <source>
        <strain evidence="1">Daus_M_001</strain>
        <tissue evidence="1">Leg muscle</tissue>
    </source>
</reference>
<gene>
    <name evidence="1" type="ORF">PR048_019930</name>
</gene>
<dbReference type="Proteomes" id="UP001159363">
    <property type="component" value="Chromosome 6"/>
</dbReference>
<dbReference type="EMBL" id="JARBHB010000007">
    <property type="protein sequence ID" value="KAJ8879322.1"/>
    <property type="molecule type" value="Genomic_DNA"/>
</dbReference>
<sequence length="267" mass="30219">MVACIRNNDSYSYGKSKCCFGQNVGRGQSVSIRLRLSGLFLHKSGELNATELSNVEEHHIKLILKESFHGVADEYISSLMSFEDEHGILSIQTMIYERTDTFEFRHPAVLPAGNPIVLRLVYRFHAQFNQVETQDLLSLLREKFWILRGRRSVCCGVQRCTICRRFADGNVNQGMSPLPEYRVGIAAAFEVIGVDIADRLKGLKHGYAVYRVVNLELVTSLSTEAFIRAVRSFIARRGHSAVICNDNGTNFVSTKNTFSTLDWKKIY</sequence>
<keyword evidence="2" id="KW-1185">Reference proteome</keyword>
<proteinExistence type="predicted"/>
<dbReference type="Gene3D" id="3.30.420.10">
    <property type="entry name" value="Ribonuclease H-like superfamily/Ribonuclease H"/>
    <property type="match status" value="1"/>
</dbReference>
<comment type="caution">
    <text evidence="1">The sequence shown here is derived from an EMBL/GenBank/DDBJ whole genome shotgun (WGS) entry which is preliminary data.</text>
</comment>
<dbReference type="PANTHER" id="PTHR47331">
    <property type="entry name" value="PHD-TYPE DOMAIN-CONTAINING PROTEIN"/>
    <property type="match status" value="1"/>
</dbReference>
<protein>
    <recommendedName>
        <fullName evidence="3">Integrase catalytic domain-containing protein</fullName>
    </recommendedName>
</protein>
<evidence type="ECO:0000313" key="2">
    <source>
        <dbReference type="Proteomes" id="UP001159363"/>
    </source>
</evidence>
<evidence type="ECO:0000313" key="1">
    <source>
        <dbReference type="EMBL" id="KAJ8879322.1"/>
    </source>
</evidence>
<accession>A0ABQ9H4W4</accession>
<organism evidence="1 2">
    <name type="scientific">Dryococelus australis</name>
    <dbReference type="NCBI Taxonomy" id="614101"/>
    <lineage>
        <taxon>Eukaryota</taxon>
        <taxon>Metazoa</taxon>
        <taxon>Ecdysozoa</taxon>
        <taxon>Arthropoda</taxon>
        <taxon>Hexapoda</taxon>
        <taxon>Insecta</taxon>
        <taxon>Pterygota</taxon>
        <taxon>Neoptera</taxon>
        <taxon>Polyneoptera</taxon>
        <taxon>Phasmatodea</taxon>
        <taxon>Verophasmatodea</taxon>
        <taxon>Anareolatae</taxon>
        <taxon>Phasmatidae</taxon>
        <taxon>Eurycanthinae</taxon>
        <taxon>Dryococelus</taxon>
    </lineage>
</organism>
<dbReference type="InterPro" id="IPR036397">
    <property type="entry name" value="RNaseH_sf"/>
</dbReference>
<dbReference type="PANTHER" id="PTHR47331:SF5">
    <property type="entry name" value="RIBONUCLEASE H"/>
    <property type="match status" value="1"/>
</dbReference>
<name>A0ABQ9H4W4_9NEOP</name>